<dbReference type="OrthoDB" id="9769238at2"/>
<dbReference type="PRINTS" id="PR00469">
    <property type="entry name" value="PNDRDTASEII"/>
</dbReference>
<dbReference type="GO" id="GO:0005737">
    <property type="term" value="C:cytoplasm"/>
    <property type="evidence" value="ECO:0007669"/>
    <property type="project" value="TreeGrafter"/>
</dbReference>
<keyword evidence="3" id="KW-0274">FAD</keyword>
<dbReference type="SUPFAM" id="SSF55424">
    <property type="entry name" value="FAD/NAD-linked reductases, dimerisation (C-terminal) domain"/>
    <property type="match status" value="1"/>
</dbReference>
<dbReference type="Pfam" id="PF07992">
    <property type="entry name" value="Pyr_redox_2"/>
    <property type="match status" value="1"/>
</dbReference>
<dbReference type="Gene3D" id="3.30.390.30">
    <property type="match status" value="1"/>
</dbReference>
<keyword evidence="9" id="KW-1185">Reference proteome</keyword>
<reference evidence="7 10" key="2">
    <citation type="submission" date="2020-04" db="EMBL/GenBank/DDBJ databases">
        <authorList>
            <person name="De Canck E."/>
        </authorList>
    </citation>
    <scope>NUCLEOTIDE SEQUENCE [LARGE SCALE GENOMIC DNA]</scope>
    <source>
        <strain evidence="7 10">LMG 29660</strain>
    </source>
</reference>
<dbReference type="Pfam" id="PF14759">
    <property type="entry name" value="Reductase_C"/>
    <property type="match status" value="1"/>
</dbReference>
<dbReference type="EMBL" id="NBYX01000041">
    <property type="protein sequence ID" value="ORT79516.1"/>
    <property type="molecule type" value="Genomic_DNA"/>
</dbReference>
<evidence type="ECO:0000313" key="8">
    <source>
        <dbReference type="EMBL" id="ORT79516.1"/>
    </source>
</evidence>
<comment type="cofactor">
    <cofactor evidence="1">
        <name>FAD</name>
        <dbReference type="ChEBI" id="CHEBI:57692"/>
    </cofactor>
</comment>
<dbReference type="EC" id="1.18.1.3" evidence="7"/>
<feature type="domain" description="Reductase C-terminal" evidence="6">
    <location>
        <begin position="316"/>
        <end position="398"/>
    </location>
</feature>
<dbReference type="Proteomes" id="UP000193146">
    <property type="component" value="Unassembled WGS sequence"/>
</dbReference>
<evidence type="ECO:0000256" key="3">
    <source>
        <dbReference type="ARBA" id="ARBA00022827"/>
    </source>
</evidence>
<dbReference type="RefSeq" id="WP_085043565.1">
    <property type="nucleotide sequence ID" value="NZ_CADIKG010000040.1"/>
</dbReference>
<dbReference type="GO" id="GO:0008860">
    <property type="term" value="F:ferredoxin-NAD+ reductase activity"/>
    <property type="evidence" value="ECO:0007669"/>
    <property type="project" value="UniProtKB-EC"/>
</dbReference>
<sequence length="403" mass="41907">MKQPLAIVGSGLAGVRAAQTLRANGYSDRIILVGEEAQHPYERPALSKEALCGGAPPVLCSTEDLNTLELDWRRGARAVSIDGGVLALDDGTSVATDGILLATGARARKVDLPGVSLPGVHTLRALDDAFALRDALAAQSEIVVIGGGLIGCEVASTARKAGHAVTVVESGEELMERALGRMMGLWARVQLQQLGVAIHRSATVASIEGHTRVRGVRLSSGVYLPADVVVLSVGAQPCDELAQAAGAKCMRGVVVDAAGRSTIPGIFAAGDVASWPLVEGGRRSLESFLNSQAQAAVAACAMIGRVNEQPQTALSWTEIAGRKIQLAGDLTGSGEMVIRGDETGVSFSVFRVSNGRVAGVATVDAPREYATAKRLVESRIAVQTNLLADSSTELRSLLSYKVN</sequence>
<keyword evidence="4 7" id="KW-0560">Oxidoreductase</keyword>
<evidence type="ECO:0000256" key="2">
    <source>
        <dbReference type="ARBA" id="ARBA00022630"/>
    </source>
</evidence>
<reference evidence="8 9" key="1">
    <citation type="submission" date="2017-04" db="EMBL/GenBank/DDBJ databases">
        <title>Burkholderia puraquae sp. nov., a novel Burkholderia cepacia complex species from hospital setting samples.</title>
        <authorList>
            <person name="Martina P."/>
            <person name="Leguizamon M."/>
            <person name="Prieto C."/>
            <person name="Sousa S."/>
            <person name="Montanaro P."/>
            <person name="Draghi W."/>
            <person name="Staembler M."/>
            <person name="Bettiol M."/>
            <person name="Figoli C."/>
            <person name="Palau J."/>
            <person name="Alvarez F."/>
            <person name="Benetti S."/>
            <person name="Anchat E."/>
            <person name="Vescina C."/>
            <person name="Ferreras J."/>
            <person name="Lasch P."/>
            <person name="Lagares A."/>
            <person name="Zorreguieta A."/>
            <person name="Yantorno O."/>
            <person name="Bosch A."/>
        </authorList>
    </citation>
    <scope>NUCLEOTIDE SEQUENCE [LARGE SCALE GENOMIC DNA]</scope>
    <source>
        <strain evidence="8 9">CAMPA 1040</strain>
    </source>
</reference>
<evidence type="ECO:0000256" key="4">
    <source>
        <dbReference type="ARBA" id="ARBA00023002"/>
    </source>
</evidence>
<keyword evidence="7" id="KW-0223">Dioxygenase</keyword>
<dbReference type="PRINTS" id="PR00368">
    <property type="entry name" value="FADPNR"/>
</dbReference>
<dbReference type="InterPro" id="IPR050446">
    <property type="entry name" value="FAD-oxidoreductase/Apoptosis"/>
</dbReference>
<evidence type="ECO:0000313" key="9">
    <source>
        <dbReference type="Proteomes" id="UP000193146"/>
    </source>
</evidence>
<evidence type="ECO:0000313" key="7">
    <source>
        <dbReference type="EMBL" id="CAB3772345.1"/>
    </source>
</evidence>
<feature type="domain" description="FAD/NAD(P)-binding" evidence="5">
    <location>
        <begin position="5"/>
        <end position="295"/>
    </location>
</feature>
<keyword evidence="2" id="KW-0285">Flavoprotein</keyword>
<dbReference type="Gene3D" id="3.50.50.60">
    <property type="entry name" value="FAD/NAD(P)-binding domain"/>
    <property type="match status" value="2"/>
</dbReference>
<evidence type="ECO:0000259" key="6">
    <source>
        <dbReference type="Pfam" id="PF14759"/>
    </source>
</evidence>
<evidence type="ECO:0000313" key="10">
    <source>
        <dbReference type="Proteomes" id="UP000494135"/>
    </source>
</evidence>
<name>A0A1X1P5B9_9BURK</name>
<accession>A0A1X1P5B9</accession>
<evidence type="ECO:0000259" key="5">
    <source>
        <dbReference type="Pfam" id="PF07992"/>
    </source>
</evidence>
<dbReference type="InterPro" id="IPR028202">
    <property type="entry name" value="Reductase_C"/>
</dbReference>
<dbReference type="EMBL" id="CADIKG010000040">
    <property type="protein sequence ID" value="CAB3772345.1"/>
    <property type="molecule type" value="Genomic_DNA"/>
</dbReference>
<dbReference type="Proteomes" id="UP000494135">
    <property type="component" value="Unassembled WGS sequence"/>
</dbReference>
<protein>
    <submittedName>
        <fullName evidence="7">Benzene 1,2-dioxygenase system ferredoxin--NAD(+) reductase subunit</fullName>
        <ecNumber evidence="7">1.18.1.3</ecNumber>
    </submittedName>
</protein>
<dbReference type="InterPro" id="IPR016156">
    <property type="entry name" value="FAD/NAD-linked_Rdtase_dimer_sf"/>
</dbReference>
<evidence type="ECO:0000256" key="1">
    <source>
        <dbReference type="ARBA" id="ARBA00001974"/>
    </source>
</evidence>
<dbReference type="InterPro" id="IPR036188">
    <property type="entry name" value="FAD/NAD-bd_sf"/>
</dbReference>
<dbReference type="PANTHER" id="PTHR43557">
    <property type="entry name" value="APOPTOSIS-INDUCING FACTOR 1"/>
    <property type="match status" value="1"/>
</dbReference>
<dbReference type="PANTHER" id="PTHR43557:SF2">
    <property type="entry name" value="RIESKE DOMAIN-CONTAINING PROTEIN-RELATED"/>
    <property type="match status" value="1"/>
</dbReference>
<dbReference type="GO" id="GO:0051213">
    <property type="term" value="F:dioxygenase activity"/>
    <property type="evidence" value="ECO:0007669"/>
    <property type="project" value="UniProtKB-KW"/>
</dbReference>
<dbReference type="AlphaFoldDB" id="A0A1X1P5B9"/>
<dbReference type="SUPFAM" id="SSF51905">
    <property type="entry name" value="FAD/NAD(P)-binding domain"/>
    <property type="match status" value="1"/>
</dbReference>
<dbReference type="GO" id="GO:0016651">
    <property type="term" value="F:oxidoreductase activity, acting on NAD(P)H"/>
    <property type="evidence" value="ECO:0007669"/>
    <property type="project" value="TreeGrafter"/>
</dbReference>
<gene>
    <name evidence="7" type="primary">bedA</name>
    <name evidence="8" type="ORF">B7G54_36800</name>
    <name evidence="7" type="ORF">LMG29660_07139</name>
</gene>
<dbReference type="InterPro" id="IPR023753">
    <property type="entry name" value="FAD/NAD-binding_dom"/>
</dbReference>
<proteinExistence type="predicted"/>
<organism evidence="8 9">
    <name type="scientific">Burkholderia puraquae</name>
    <dbReference type="NCBI Taxonomy" id="1904757"/>
    <lineage>
        <taxon>Bacteria</taxon>
        <taxon>Pseudomonadati</taxon>
        <taxon>Pseudomonadota</taxon>
        <taxon>Betaproteobacteria</taxon>
        <taxon>Burkholderiales</taxon>
        <taxon>Burkholderiaceae</taxon>
        <taxon>Burkholderia</taxon>
        <taxon>Burkholderia cepacia complex</taxon>
    </lineage>
</organism>